<name>A0ABS7PUI5_9SPHN</name>
<proteinExistence type="predicted"/>
<sequence>MIRPLAASLCTLLLTGLVAGCGGNGNGGGADGGSGKSADWAADACKTFPADAAGKAAGFAVAKAETPGQTGNEQTLVSTCSYSSADGKSSFTVLLRQDRSDGSTIDAQIAGLKSQPDATGPSEDVAMPKGKAIWAPRLNTLSYVPQDGRMIVVTPPGALIFGANPAPAGDLKSKAVAIAMAIEG</sequence>
<dbReference type="EMBL" id="JAINVV010000011">
    <property type="protein sequence ID" value="MBY8825027.1"/>
    <property type="molecule type" value="Genomic_DNA"/>
</dbReference>
<evidence type="ECO:0000256" key="1">
    <source>
        <dbReference type="SAM" id="SignalP"/>
    </source>
</evidence>
<feature type="chain" id="PRO_5045679960" description="DUF3558 domain-containing protein" evidence="1">
    <location>
        <begin position="20"/>
        <end position="184"/>
    </location>
</feature>
<evidence type="ECO:0000313" key="3">
    <source>
        <dbReference type="Proteomes" id="UP000706039"/>
    </source>
</evidence>
<keyword evidence="3" id="KW-1185">Reference proteome</keyword>
<dbReference type="PROSITE" id="PS51257">
    <property type="entry name" value="PROKAR_LIPOPROTEIN"/>
    <property type="match status" value="1"/>
</dbReference>
<evidence type="ECO:0000313" key="2">
    <source>
        <dbReference type="EMBL" id="MBY8825027.1"/>
    </source>
</evidence>
<keyword evidence="1" id="KW-0732">Signal</keyword>
<protein>
    <recommendedName>
        <fullName evidence="4">DUF3558 domain-containing protein</fullName>
    </recommendedName>
</protein>
<reference evidence="2 3" key="1">
    <citation type="submission" date="2021-08" db="EMBL/GenBank/DDBJ databases">
        <authorList>
            <person name="Tuo L."/>
        </authorList>
    </citation>
    <scope>NUCLEOTIDE SEQUENCE [LARGE SCALE GENOMIC DNA]</scope>
    <source>
        <strain evidence="2 3">JCM 31229</strain>
    </source>
</reference>
<feature type="signal peptide" evidence="1">
    <location>
        <begin position="1"/>
        <end position="19"/>
    </location>
</feature>
<dbReference type="RefSeq" id="WP_222992135.1">
    <property type="nucleotide sequence ID" value="NZ_JAINVV010000011.1"/>
</dbReference>
<dbReference type="Proteomes" id="UP000706039">
    <property type="component" value="Unassembled WGS sequence"/>
</dbReference>
<accession>A0ABS7PUI5</accession>
<comment type="caution">
    <text evidence="2">The sequence shown here is derived from an EMBL/GenBank/DDBJ whole genome shotgun (WGS) entry which is preliminary data.</text>
</comment>
<gene>
    <name evidence="2" type="ORF">K7G82_22175</name>
</gene>
<evidence type="ECO:0008006" key="4">
    <source>
        <dbReference type="Google" id="ProtNLM"/>
    </source>
</evidence>
<organism evidence="2 3">
    <name type="scientific">Sphingomonas colocasiae</name>
    <dbReference type="NCBI Taxonomy" id="1848973"/>
    <lineage>
        <taxon>Bacteria</taxon>
        <taxon>Pseudomonadati</taxon>
        <taxon>Pseudomonadota</taxon>
        <taxon>Alphaproteobacteria</taxon>
        <taxon>Sphingomonadales</taxon>
        <taxon>Sphingomonadaceae</taxon>
        <taxon>Sphingomonas</taxon>
    </lineage>
</organism>